<reference evidence="1" key="1">
    <citation type="submission" date="2014-11" db="EMBL/GenBank/DDBJ databases">
        <authorList>
            <person name="Amaro Gonzalez C."/>
        </authorList>
    </citation>
    <scope>NUCLEOTIDE SEQUENCE</scope>
</reference>
<dbReference type="AlphaFoldDB" id="A0A0E9WTZ2"/>
<name>A0A0E9WTZ2_ANGAN</name>
<reference evidence="1" key="2">
    <citation type="journal article" date="2015" name="Fish Shellfish Immunol.">
        <title>Early steps in the European eel (Anguilla anguilla)-Vibrio vulnificus interaction in the gills: Role of the RtxA13 toxin.</title>
        <authorList>
            <person name="Callol A."/>
            <person name="Pajuelo D."/>
            <person name="Ebbesson L."/>
            <person name="Teles M."/>
            <person name="MacKenzie S."/>
            <person name="Amaro C."/>
        </authorList>
    </citation>
    <scope>NUCLEOTIDE SEQUENCE</scope>
</reference>
<accession>A0A0E9WTZ2</accession>
<organism evidence="1">
    <name type="scientific">Anguilla anguilla</name>
    <name type="common">European freshwater eel</name>
    <name type="synonym">Muraena anguilla</name>
    <dbReference type="NCBI Taxonomy" id="7936"/>
    <lineage>
        <taxon>Eukaryota</taxon>
        <taxon>Metazoa</taxon>
        <taxon>Chordata</taxon>
        <taxon>Craniata</taxon>
        <taxon>Vertebrata</taxon>
        <taxon>Euteleostomi</taxon>
        <taxon>Actinopterygii</taxon>
        <taxon>Neopterygii</taxon>
        <taxon>Teleostei</taxon>
        <taxon>Anguilliformes</taxon>
        <taxon>Anguillidae</taxon>
        <taxon>Anguilla</taxon>
    </lineage>
</organism>
<sequence>MYCMTNPLIPYSFYNGVICSVVPLRKCVCLFVNTMHFILV</sequence>
<dbReference type="EMBL" id="GBXM01014851">
    <property type="protein sequence ID" value="JAH93726.1"/>
    <property type="molecule type" value="Transcribed_RNA"/>
</dbReference>
<proteinExistence type="predicted"/>
<evidence type="ECO:0000313" key="1">
    <source>
        <dbReference type="EMBL" id="JAH93726.1"/>
    </source>
</evidence>
<protein>
    <submittedName>
        <fullName evidence="1">Uncharacterized protein</fullName>
    </submittedName>
</protein>